<feature type="transmembrane region" description="Helical" evidence="7">
    <location>
        <begin position="335"/>
        <end position="355"/>
    </location>
</feature>
<feature type="transmembrane region" description="Helical" evidence="7">
    <location>
        <begin position="228"/>
        <end position="250"/>
    </location>
</feature>
<proteinExistence type="predicted"/>
<feature type="compositionally biased region" description="Basic and acidic residues" evidence="6">
    <location>
        <begin position="1"/>
        <end position="11"/>
    </location>
</feature>
<dbReference type="SUPFAM" id="SSF103473">
    <property type="entry name" value="MFS general substrate transporter"/>
    <property type="match status" value="1"/>
</dbReference>
<dbReference type="GO" id="GO:0016020">
    <property type="term" value="C:membrane"/>
    <property type="evidence" value="ECO:0007669"/>
    <property type="project" value="UniProtKB-SubCell"/>
</dbReference>
<feature type="transmembrane region" description="Helical" evidence="7">
    <location>
        <begin position="161"/>
        <end position="183"/>
    </location>
</feature>
<dbReference type="FunFam" id="1.20.1250.20:FF:000034">
    <property type="entry name" value="MFS general substrate transporter"/>
    <property type="match status" value="1"/>
</dbReference>
<dbReference type="EMBL" id="KB822719">
    <property type="protein sequence ID" value="ETN41305.1"/>
    <property type="molecule type" value="Genomic_DNA"/>
</dbReference>
<dbReference type="Gene3D" id="1.20.1250.20">
    <property type="entry name" value="MFS general substrate transporter like domains"/>
    <property type="match status" value="2"/>
</dbReference>
<feature type="transmembrane region" description="Helical" evidence="7">
    <location>
        <begin position="422"/>
        <end position="443"/>
    </location>
</feature>
<comment type="subcellular location">
    <subcellularLocation>
        <location evidence="1">Membrane</location>
        <topology evidence="1">Multi-pass membrane protein</topology>
    </subcellularLocation>
</comment>
<dbReference type="HOGENOM" id="CLU_001265_0_1_1"/>
<dbReference type="FunFam" id="1.20.1250.20:FF:000068">
    <property type="entry name" value="MFS general substrate transporter"/>
    <property type="match status" value="1"/>
</dbReference>
<dbReference type="AlphaFoldDB" id="W2RY95"/>
<keyword evidence="3 7" id="KW-0812">Transmembrane</keyword>
<evidence type="ECO:0000259" key="8">
    <source>
        <dbReference type="PROSITE" id="PS50850"/>
    </source>
</evidence>
<dbReference type="PROSITE" id="PS50850">
    <property type="entry name" value="MFS"/>
    <property type="match status" value="1"/>
</dbReference>
<gene>
    <name evidence="9" type="ORF">HMPREF1541_03240</name>
</gene>
<feature type="domain" description="Major facilitator superfamily (MFS) profile" evidence="8">
    <location>
        <begin position="69"/>
        <end position="514"/>
    </location>
</feature>
<evidence type="ECO:0000256" key="6">
    <source>
        <dbReference type="SAM" id="MobiDB-lite"/>
    </source>
</evidence>
<keyword evidence="5 7" id="KW-0472">Membrane</keyword>
<protein>
    <recommendedName>
        <fullName evidence="8">Major facilitator superfamily (MFS) profile domain-containing protein</fullName>
    </recommendedName>
</protein>
<feature type="transmembrane region" description="Helical" evidence="7">
    <location>
        <begin position="108"/>
        <end position="128"/>
    </location>
</feature>
<organism evidence="9 10">
    <name type="scientific">Cyphellophora europaea (strain CBS 101466)</name>
    <name type="common">Phialophora europaea</name>
    <dbReference type="NCBI Taxonomy" id="1220924"/>
    <lineage>
        <taxon>Eukaryota</taxon>
        <taxon>Fungi</taxon>
        <taxon>Dikarya</taxon>
        <taxon>Ascomycota</taxon>
        <taxon>Pezizomycotina</taxon>
        <taxon>Eurotiomycetes</taxon>
        <taxon>Chaetothyriomycetidae</taxon>
        <taxon>Chaetothyriales</taxon>
        <taxon>Cyphellophoraceae</taxon>
        <taxon>Cyphellophora</taxon>
    </lineage>
</organism>
<feature type="transmembrane region" description="Helical" evidence="7">
    <location>
        <begin position="135"/>
        <end position="155"/>
    </location>
</feature>
<evidence type="ECO:0000256" key="7">
    <source>
        <dbReference type="SAM" id="Phobius"/>
    </source>
</evidence>
<reference evidence="9 10" key="1">
    <citation type="submission" date="2013-03" db="EMBL/GenBank/DDBJ databases">
        <title>The Genome Sequence of Phialophora europaea CBS 101466.</title>
        <authorList>
            <consortium name="The Broad Institute Genomics Platform"/>
            <person name="Cuomo C."/>
            <person name="de Hoog S."/>
            <person name="Gorbushina A."/>
            <person name="Walker B."/>
            <person name="Young S.K."/>
            <person name="Zeng Q."/>
            <person name="Gargeya S."/>
            <person name="Fitzgerald M."/>
            <person name="Haas B."/>
            <person name="Abouelleil A."/>
            <person name="Allen A.W."/>
            <person name="Alvarado L."/>
            <person name="Arachchi H.M."/>
            <person name="Berlin A.M."/>
            <person name="Chapman S.B."/>
            <person name="Gainer-Dewar J."/>
            <person name="Goldberg J."/>
            <person name="Griggs A."/>
            <person name="Gujja S."/>
            <person name="Hansen M."/>
            <person name="Howarth C."/>
            <person name="Imamovic A."/>
            <person name="Ireland A."/>
            <person name="Larimer J."/>
            <person name="McCowan C."/>
            <person name="Murphy C."/>
            <person name="Pearson M."/>
            <person name="Poon T.W."/>
            <person name="Priest M."/>
            <person name="Roberts A."/>
            <person name="Saif S."/>
            <person name="Shea T."/>
            <person name="Sisk P."/>
            <person name="Sykes S."/>
            <person name="Wortman J."/>
            <person name="Nusbaum C."/>
            <person name="Birren B."/>
        </authorList>
    </citation>
    <scope>NUCLEOTIDE SEQUENCE [LARGE SCALE GENOMIC DNA]</scope>
    <source>
        <strain evidence="9 10">CBS 101466</strain>
    </source>
</reference>
<evidence type="ECO:0000256" key="5">
    <source>
        <dbReference type="ARBA" id="ARBA00023136"/>
    </source>
</evidence>
<dbReference type="InterPro" id="IPR036259">
    <property type="entry name" value="MFS_trans_sf"/>
</dbReference>
<dbReference type="GeneID" id="19970579"/>
<feature type="transmembrane region" description="Helical" evidence="7">
    <location>
        <begin position="65"/>
        <end position="82"/>
    </location>
</feature>
<dbReference type="PANTHER" id="PTHR43791:SF19">
    <property type="entry name" value="TRANSPORTER, PUTATIVE (AFU_ORTHOLOGUE AFUA_1G01812)-RELATED"/>
    <property type="match status" value="1"/>
</dbReference>
<feature type="transmembrane region" description="Helical" evidence="7">
    <location>
        <begin position="362"/>
        <end position="381"/>
    </location>
</feature>
<dbReference type="eggNOG" id="KOG2533">
    <property type="taxonomic scope" value="Eukaryota"/>
</dbReference>
<keyword evidence="4 7" id="KW-1133">Transmembrane helix</keyword>
<dbReference type="PANTHER" id="PTHR43791">
    <property type="entry name" value="PERMEASE-RELATED"/>
    <property type="match status" value="1"/>
</dbReference>
<evidence type="ECO:0000256" key="2">
    <source>
        <dbReference type="ARBA" id="ARBA00022448"/>
    </source>
</evidence>
<dbReference type="OrthoDB" id="2962993at2759"/>
<feature type="transmembrane region" description="Helical" evidence="7">
    <location>
        <begin position="195"/>
        <end position="216"/>
    </location>
</feature>
<dbReference type="InParanoid" id="W2RY95"/>
<dbReference type="InterPro" id="IPR020846">
    <property type="entry name" value="MFS_dom"/>
</dbReference>
<dbReference type="RefSeq" id="XP_008715814.1">
    <property type="nucleotide sequence ID" value="XM_008717592.1"/>
</dbReference>
<evidence type="ECO:0000256" key="3">
    <source>
        <dbReference type="ARBA" id="ARBA00022692"/>
    </source>
</evidence>
<dbReference type="InterPro" id="IPR011701">
    <property type="entry name" value="MFS"/>
</dbReference>
<evidence type="ECO:0000256" key="1">
    <source>
        <dbReference type="ARBA" id="ARBA00004141"/>
    </source>
</evidence>
<evidence type="ECO:0000313" key="9">
    <source>
        <dbReference type="EMBL" id="ETN41305.1"/>
    </source>
</evidence>
<dbReference type="GO" id="GO:0022857">
    <property type="term" value="F:transmembrane transporter activity"/>
    <property type="evidence" value="ECO:0007669"/>
    <property type="project" value="InterPro"/>
</dbReference>
<evidence type="ECO:0000256" key="4">
    <source>
        <dbReference type="ARBA" id="ARBA00022989"/>
    </source>
</evidence>
<dbReference type="Pfam" id="PF07690">
    <property type="entry name" value="MFS_1"/>
    <property type="match status" value="1"/>
</dbReference>
<keyword evidence="2" id="KW-0813">Transport</keyword>
<name>W2RY95_CYPE1</name>
<dbReference type="Proteomes" id="UP000030752">
    <property type="component" value="Unassembled WGS sequence"/>
</dbReference>
<sequence length="514" mass="57108">MSPNQEKRDIEAAVQEAEATSHQIDLKASNVDFERGQLLAGLPDPDEEKSEEEKKAIDKKLMRKVDLWLVPWLSILYLLSFLDRANIGNARLAGMEDDLGITGTQYNISLTIFFISYAIFEPITNALLKRLTPRLFFTAIILAWGTIMTLMGLVTSYQGLLAARFMLGVAEAGLFPGVTYYLSCWYKSSEIGVRIALFFSAAAIAGSFGGLLAAAIALMDGIGGRPGWAWIFILEGLVTVLAGVASWWLVFDWPETARFLTPDDQVRVQRRLILDRQGKTAEDFDKRYIIEALKDWKTYGYMVIYMGCLVPLYAFSLFLPTIVQGMGYKGHHAQLLTVPPYVCAALVTVSVGFFADHTRWRGYCNMATVTVGAIGFALLLSSSNIHIQYAGTFLGAAGIYPTIPNTLSWVSNNTEGSLKRAVVLGMVVGWGNLNGVVSSNIYLKTQRPRFWTGHGVVLGYQLVFLLGGSIFMHFALKRENRKRRSGERDNMHAGLSEELKIIKGDVRPDFIYTL</sequence>
<feature type="region of interest" description="Disordered" evidence="6">
    <location>
        <begin position="1"/>
        <end position="28"/>
    </location>
</feature>
<accession>W2RY95</accession>
<feature type="transmembrane region" description="Helical" evidence="7">
    <location>
        <begin position="303"/>
        <end position="323"/>
    </location>
</feature>
<dbReference type="VEuPathDB" id="FungiDB:HMPREF1541_03240"/>
<evidence type="ECO:0000313" key="10">
    <source>
        <dbReference type="Proteomes" id="UP000030752"/>
    </source>
</evidence>
<feature type="transmembrane region" description="Helical" evidence="7">
    <location>
        <begin position="387"/>
        <end position="410"/>
    </location>
</feature>
<keyword evidence="10" id="KW-1185">Reference proteome</keyword>
<feature type="transmembrane region" description="Helical" evidence="7">
    <location>
        <begin position="455"/>
        <end position="476"/>
    </location>
</feature>